<reference evidence="1 2" key="1">
    <citation type="submission" date="2017-03" db="EMBL/GenBank/DDBJ databases">
        <authorList>
            <person name="Safronova V.I."/>
            <person name="Sazanova A.L."/>
            <person name="Chirak E.R."/>
        </authorList>
    </citation>
    <scope>NUCLEOTIDE SEQUENCE [LARGE SCALE GENOMIC DNA]</scope>
    <source>
        <strain evidence="1 2">Opo-243</strain>
    </source>
</reference>
<dbReference type="RefSeq" id="WP_129274681.1">
    <property type="nucleotide sequence ID" value="NZ_MZXW01000050.1"/>
</dbReference>
<proteinExistence type="predicted"/>
<name>A0A4Q1ULU8_9BRAD</name>
<evidence type="ECO:0000313" key="2">
    <source>
        <dbReference type="Proteomes" id="UP000290819"/>
    </source>
</evidence>
<protein>
    <submittedName>
        <fullName evidence="1">Uncharacterized protein</fullName>
    </submittedName>
</protein>
<dbReference type="AlphaFoldDB" id="A0A4Q1ULU8"/>
<gene>
    <name evidence="1" type="ORF">B5V03_33350</name>
</gene>
<dbReference type="OrthoDB" id="9021081at2"/>
<sequence length="178" mass="19294">MLAAVTSPPALPPLQAFANRTLRAFAGLASPTSLDDVGAVFDLDRSWHGQGFLGSAGRRTDWFSAAAKGFARGIRVWGEDEAVVLVEATDVSLPEPLTSLLNTLGEPEAKLDSFLGTFEIKGSEYVYARRGLVLYVNPATAKLLRIAGFAPASLYDYQRNLRLDLEVKLLPPSRDDMP</sequence>
<dbReference type="EMBL" id="MZXW01000050">
    <property type="protein sequence ID" value="RXT36536.1"/>
    <property type="molecule type" value="Genomic_DNA"/>
</dbReference>
<organism evidence="1 2">
    <name type="scientific">Bradyrhizobium betae</name>
    <dbReference type="NCBI Taxonomy" id="244734"/>
    <lineage>
        <taxon>Bacteria</taxon>
        <taxon>Pseudomonadati</taxon>
        <taxon>Pseudomonadota</taxon>
        <taxon>Alphaproteobacteria</taxon>
        <taxon>Hyphomicrobiales</taxon>
        <taxon>Nitrobacteraceae</taxon>
        <taxon>Bradyrhizobium</taxon>
    </lineage>
</organism>
<evidence type="ECO:0000313" key="1">
    <source>
        <dbReference type="EMBL" id="RXT36536.1"/>
    </source>
</evidence>
<comment type="caution">
    <text evidence="1">The sequence shown here is derived from an EMBL/GenBank/DDBJ whole genome shotgun (WGS) entry which is preliminary data.</text>
</comment>
<accession>A0A4Q1ULU8</accession>
<dbReference type="Proteomes" id="UP000290819">
    <property type="component" value="Unassembled WGS sequence"/>
</dbReference>
<keyword evidence="2" id="KW-1185">Reference proteome</keyword>